<dbReference type="OrthoDB" id="9797743at2"/>
<dbReference type="KEGG" id="sng:SNE_A18910"/>
<dbReference type="GO" id="GO:0003824">
    <property type="term" value="F:catalytic activity"/>
    <property type="evidence" value="ECO:0007669"/>
    <property type="project" value="UniProtKB-ARBA"/>
</dbReference>
<reference evidence="5 6" key="2">
    <citation type="journal article" date="2011" name="Mol. Biol. Evol.">
        <title>Unity in variety--the pan-genome of the Chlamydiae.</title>
        <authorList>
            <person name="Collingro A."/>
            <person name="Tischler P."/>
            <person name="Weinmaier T."/>
            <person name="Penz T."/>
            <person name="Heinz E."/>
            <person name="Brunham R.C."/>
            <person name="Read T.D."/>
            <person name="Bavoil P.M."/>
            <person name="Sachse K."/>
            <person name="Kahane S."/>
            <person name="Friedman M.G."/>
            <person name="Rattei T."/>
            <person name="Myers G.S."/>
            <person name="Horn M."/>
        </authorList>
    </citation>
    <scope>NUCLEOTIDE SEQUENCE [LARGE SCALE GENOMIC DNA]</scope>
    <source>
        <strain evidence="6">ATCC VR-1471 / Z</strain>
    </source>
</reference>
<dbReference type="GO" id="GO:0046872">
    <property type="term" value="F:metal ion binding"/>
    <property type="evidence" value="ECO:0007669"/>
    <property type="project" value="UniProtKB-KW"/>
</dbReference>
<dbReference type="Gene3D" id="3.40.50.1000">
    <property type="entry name" value="HAD superfamily/HAD-like"/>
    <property type="match status" value="1"/>
</dbReference>
<evidence type="ECO:0000256" key="2">
    <source>
        <dbReference type="ARBA" id="ARBA00006171"/>
    </source>
</evidence>
<accession>F8L3C4</accession>
<sequence length="224" mass="25614">MNFLQCDAIFFDFDGLLVNTEHLHFEAYRQMMLQNDASFPWDFPTFASVAHKSSTGLRKMITAHAPKLVEQKGWDTLYNEKKACYQALLKQGCLELMSGAEEILNRVKESKIPHCVVTNSTKEQVELIQEHLPILKQIPLWVTREDYDNPKPAPDGYLKAIELLKASGKMVGFEDALRGIRSLQGAKIDPILICSPDHPQMEEVSHEDFPHFSSFHQMLNSHFL</sequence>
<evidence type="ECO:0000256" key="4">
    <source>
        <dbReference type="ARBA" id="ARBA00022842"/>
    </source>
</evidence>
<dbReference type="InterPro" id="IPR041492">
    <property type="entry name" value="HAD_2"/>
</dbReference>
<dbReference type="PANTHER" id="PTHR46193">
    <property type="entry name" value="6-PHOSPHOGLUCONATE PHOSPHATASE"/>
    <property type="match status" value="1"/>
</dbReference>
<dbReference type="EMBL" id="FR872582">
    <property type="protein sequence ID" value="CCB89768.1"/>
    <property type="molecule type" value="Genomic_DNA"/>
</dbReference>
<dbReference type="RefSeq" id="WP_013944234.1">
    <property type="nucleotide sequence ID" value="NC_015713.1"/>
</dbReference>
<dbReference type="Proteomes" id="UP000000496">
    <property type="component" value="Chromosome gsn.131"/>
</dbReference>
<dbReference type="InterPro" id="IPR036412">
    <property type="entry name" value="HAD-like_sf"/>
</dbReference>
<evidence type="ECO:0000256" key="1">
    <source>
        <dbReference type="ARBA" id="ARBA00001946"/>
    </source>
</evidence>
<dbReference type="SFLD" id="SFLDS00003">
    <property type="entry name" value="Haloacid_Dehalogenase"/>
    <property type="match status" value="1"/>
</dbReference>
<dbReference type="PANTHER" id="PTHR46193:SF21">
    <property type="entry name" value="SLL1138 PROTEIN"/>
    <property type="match status" value="1"/>
</dbReference>
<keyword evidence="4" id="KW-0460">Magnesium</keyword>
<name>F8L3C4_SIMNZ</name>
<dbReference type="Gene3D" id="1.10.150.240">
    <property type="entry name" value="Putative phosphatase, domain 2"/>
    <property type="match status" value="1"/>
</dbReference>
<keyword evidence="6" id="KW-1185">Reference proteome</keyword>
<dbReference type="InterPro" id="IPR051600">
    <property type="entry name" value="Beta-PGM-like"/>
</dbReference>
<evidence type="ECO:0000256" key="3">
    <source>
        <dbReference type="ARBA" id="ARBA00022723"/>
    </source>
</evidence>
<dbReference type="CDD" id="cd07505">
    <property type="entry name" value="HAD_BPGM-like"/>
    <property type="match status" value="1"/>
</dbReference>
<evidence type="ECO:0000313" key="5">
    <source>
        <dbReference type="EMBL" id="CCB89768.1"/>
    </source>
</evidence>
<gene>
    <name evidence="5" type="ordered locus">SNE_A18910</name>
</gene>
<proteinExistence type="inferred from homology"/>
<evidence type="ECO:0000313" key="6">
    <source>
        <dbReference type="Proteomes" id="UP000000496"/>
    </source>
</evidence>
<dbReference type="HOGENOM" id="CLU_045011_13_3_0"/>
<dbReference type="STRING" id="331113.SNE_A18910"/>
<comment type="cofactor">
    <cofactor evidence="1">
        <name>Mg(2+)</name>
        <dbReference type="ChEBI" id="CHEBI:18420"/>
    </cofactor>
</comment>
<dbReference type="InterPro" id="IPR023214">
    <property type="entry name" value="HAD_sf"/>
</dbReference>
<organism evidence="5 6">
    <name type="scientific">Simkania negevensis (strain ATCC VR-1471 / DSM 27360 / Z)</name>
    <dbReference type="NCBI Taxonomy" id="331113"/>
    <lineage>
        <taxon>Bacteria</taxon>
        <taxon>Pseudomonadati</taxon>
        <taxon>Chlamydiota</taxon>
        <taxon>Chlamydiia</taxon>
        <taxon>Parachlamydiales</taxon>
        <taxon>Simkaniaceae</taxon>
        <taxon>Simkania</taxon>
    </lineage>
</organism>
<protein>
    <recommendedName>
        <fullName evidence="7">Beta-phosphoglucomutase</fullName>
    </recommendedName>
</protein>
<keyword evidence="3" id="KW-0479">Metal-binding</keyword>
<dbReference type="SFLD" id="SFLDG01129">
    <property type="entry name" value="C1.5:_HAD__Beta-PGM__Phosphata"/>
    <property type="match status" value="1"/>
</dbReference>
<dbReference type="InterPro" id="IPR023198">
    <property type="entry name" value="PGP-like_dom2"/>
</dbReference>
<dbReference type="Pfam" id="PF13419">
    <property type="entry name" value="HAD_2"/>
    <property type="match status" value="1"/>
</dbReference>
<evidence type="ECO:0008006" key="7">
    <source>
        <dbReference type="Google" id="ProtNLM"/>
    </source>
</evidence>
<dbReference type="AlphaFoldDB" id="F8L3C4"/>
<dbReference type="SUPFAM" id="SSF56784">
    <property type="entry name" value="HAD-like"/>
    <property type="match status" value="1"/>
</dbReference>
<dbReference type="eggNOG" id="COG0637">
    <property type="taxonomic scope" value="Bacteria"/>
</dbReference>
<comment type="similarity">
    <text evidence="2">Belongs to the HAD-like hydrolase superfamily. CbbY/CbbZ/Gph/YieH family.</text>
</comment>
<reference key="1">
    <citation type="journal article" date="2011" name="Mol. Biol. Evol.">
        <title>Unity in variety -- the pan-genome of the Chlamydiae.</title>
        <authorList>
            <person name="Collingro A."/>
            <person name="Tischler P."/>
            <person name="Weinmaier T."/>
            <person name="Penz T."/>
            <person name="Heinz E."/>
            <person name="Brunham R.C."/>
            <person name="Read T.D."/>
            <person name="Bavoil P.M."/>
            <person name="Sachse K."/>
            <person name="Kahane S."/>
            <person name="Friedman M.G."/>
            <person name="Rattei T."/>
            <person name="Myers G.S.A."/>
            <person name="Horn M."/>
        </authorList>
    </citation>
    <scope>NUCLEOTIDE SEQUENCE</scope>
    <source>
        <strain>Z</strain>
    </source>
</reference>